<comment type="caution">
    <text evidence="1">The sequence shown here is derived from an EMBL/GenBank/DDBJ whole genome shotgun (WGS) entry which is preliminary data.</text>
</comment>
<dbReference type="Proteomes" id="UP001438707">
    <property type="component" value="Unassembled WGS sequence"/>
</dbReference>
<proteinExistence type="predicted"/>
<dbReference type="AlphaFoldDB" id="A0AAW1Q984"/>
<accession>A0AAW1Q984</accession>
<evidence type="ECO:0000313" key="1">
    <source>
        <dbReference type="EMBL" id="KAK9818880.1"/>
    </source>
</evidence>
<organism evidence="1 2">
    <name type="scientific">Apatococcus lobatus</name>
    <dbReference type="NCBI Taxonomy" id="904363"/>
    <lineage>
        <taxon>Eukaryota</taxon>
        <taxon>Viridiplantae</taxon>
        <taxon>Chlorophyta</taxon>
        <taxon>core chlorophytes</taxon>
        <taxon>Trebouxiophyceae</taxon>
        <taxon>Chlorellales</taxon>
        <taxon>Chlorellaceae</taxon>
        <taxon>Apatococcus</taxon>
    </lineage>
</organism>
<evidence type="ECO:0000313" key="2">
    <source>
        <dbReference type="Proteomes" id="UP001438707"/>
    </source>
</evidence>
<name>A0AAW1Q984_9CHLO</name>
<protein>
    <submittedName>
        <fullName evidence="1">Uncharacterized protein</fullName>
    </submittedName>
</protein>
<reference evidence="1 2" key="1">
    <citation type="journal article" date="2024" name="Nat. Commun.">
        <title>Phylogenomics reveals the evolutionary origins of lichenization in chlorophyte algae.</title>
        <authorList>
            <person name="Puginier C."/>
            <person name="Libourel C."/>
            <person name="Otte J."/>
            <person name="Skaloud P."/>
            <person name="Haon M."/>
            <person name="Grisel S."/>
            <person name="Petersen M."/>
            <person name="Berrin J.G."/>
            <person name="Delaux P.M."/>
            <person name="Dal Grande F."/>
            <person name="Keller J."/>
        </authorList>
    </citation>
    <scope>NUCLEOTIDE SEQUENCE [LARGE SCALE GENOMIC DNA]</scope>
    <source>
        <strain evidence="1 2">SAG 2145</strain>
    </source>
</reference>
<dbReference type="EMBL" id="JALJOS010000053">
    <property type="protein sequence ID" value="KAK9818880.1"/>
    <property type="molecule type" value="Genomic_DNA"/>
</dbReference>
<sequence>MPAALRVPTLMDISLNCLAGNIQRVTSLDGLPEELVCVLFEEVLLKGKLSPRVLQLFRDTEHDLLLARISALNIQPLPLMPYSSRSKWLGDKPHWG</sequence>
<gene>
    <name evidence="1" type="ORF">WJX74_007385</name>
</gene>
<keyword evidence="2" id="KW-1185">Reference proteome</keyword>